<name>A0A9D7DY56_9PROT</name>
<reference evidence="1" key="1">
    <citation type="submission" date="2020-10" db="EMBL/GenBank/DDBJ databases">
        <title>Connecting structure to function with the recovery of over 1000 high-quality activated sludge metagenome-assembled genomes encoding full-length rRNA genes using long-read sequencing.</title>
        <authorList>
            <person name="Singleton C.M."/>
            <person name="Petriglieri F."/>
            <person name="Kristensen J.M."/>
            <person name="Kirkegaard R.H."/>
            <person name="Michaelsen T.Y."/>
            <person name="Andersen M.H."/>
            <person name="Karst S.M."/>
            <person name="Dueholm M.S."/>
            <person name="Nielsen P.H."/>
            <person name="Albertsen M."/>
        </authorList>
    </citation>
    <scope>NUCLEOTIDE SEQUENCE</scope>
    <source>
        <strain evidence="1">Bjer_18-Q3-R1-45_BAT3C.347</strain>
    </source>
</reference>
<evidence type="ECO:0000313" key="1">
    <source>
        <dbReference type="EMBL" id="MBK6973035.1"/>
    </source>
</evidence>
<evidence type="ECO:0000313" key="2">
    <source>
        <dbReference type="Proteomes" id="UP000807785"/>
    </source>
</evidence>
<dbReference type="AlphaFoldDB" id="A0A9D7DY56"/>
<dbReference type="Proteomes" id="UP000807785">
    <property type="component" value="Unassembled WGS sequence"/>
</dbReference>
<comment type="caution">
    <text evidence="1">The sequence shown here is derived from an EMBL/GenBank/DDBJ whole genome shotgun (WGS) entry which is preliminary data.</text>
</comment>
<dbReference type="EMBL" id="JADJEV010000003">
    <property type="protein sequence ID" value="MBK6973035.1"/>
    <property type="molecule type" value="Genomic_DNA"/>
</dbReference>
<sequence>MTISAPWRFFKHAYGLSNVVLDADKRLLAAQVPICAGPLMAAAPTMLAVLKKVAARLPEGDELGDLARRAIARATVAVD</sequence>
<proteinExistence type="predicted"/>
<gene>
    <name evidence="1" type="ORF">IPH26_08835</name>
</gene>
<organism evidence="1 2">
    <name type="scientific">Candidatus Methylophosphatis roskildensis</name>
    <dbReference type="NCBI Taxonomy" id="2899263"/>
    <lineage>
        <taxon>Bacteria</taxon>
        <taxon>Pseudomonadati</taxon>
        <taxon>Pseudomonadota</taxon>
        <taxon>Betaproteobacteria</taxon>
        <taxon>Nitrosomonadales</taxon>
        <taxon>Sterolibacteriaceae</taxon>
        <taxon>Candidatus Methylophosphatis</taxon>
    </lineage>
</organism>
<accession>A0A9D7DY56</accession>
<protein>
    <submittedName>
        <fullName evidence="1">Uncharacterized protein</fullName>
    </submittedName>
</protein>